<dbReference type="InParanoid" id="A0A078B7E4"/>
<name>A0A078B7E4_STYLE</name>
<reference evidence="1 2" key="1">
    <citation type="submission" date="2014-06" db="EMBL/GenBank/DDBJ databases">
        <authorList>
            <person name="Swart Estienne"/>
        </authorList>
    </citation>
    <scope>NUCLEOTIDE SEQUENCE [LARGE SCALE GENOMIC DNA]</scope>
    <source>
        <strain evidence="1 2">130c</strain>
    </source>
</reference>
<keyword evidence="2" id="KW-1185">Reference proteome</keyword>
<dbReference type="Proteomes" id="UP000039865">
    <property type="component" value="Unassembled WGS sequence"/>
</dbReference>
<evidence type="ECO:0000313" key="1">
    <source>
        <dbReference type="EMBL" id="CDW89473.1"/>
    </source>
</evidence>
<dbReference type="EMBL" id="CCKQ01017580">
    <property type="protein sequence ID" value="CDW89473.1"/>
    <property type="molecule type" value="Genomic_DNA"/>
</dbReference>
<gene>
    <name evidence="1" type="primary">Contig13476.g14378</name>
    <name evidence="1" type="ORF">STYLEM_18606</name>
</gene>
<proteinExistence type="predicted"/>
<evidence type="ECO:0000313" key="2">
    <source>
        <dbReference type="Proteomes" id="UP000039865"/>
    </source>
</evidence>
<dbReference type="AlphaFoldDB" id="A0A078B7E4"/>
<sequence>MDVKTVKAMVHNVPNLQNQLNLHKLSTYKGSKFRNYVIFLTCIPLVAMGDLNGGISKLGFTSHTPSEEFKVRPDYVTDTVLVAHRQDVPEFKYI</sequence>
<protein>
    <submittedName>
        <fullName evidence="1">Uncharacterized protein</fullName>
    </submittedName>
</protein>
<accession>A0A078B7E4</accession>
<organism evidence="1 2">
    <name type="scientific">Stylonychia lemnae</name>
    <name type="common">Ciliate</name>
    <dbReference type="NCBI Taxonomy" id="5949"/>
    <lineage>
        <taxon>Eukaryota</taxon>
        <taxon>Sar</taxon>
        <taxon>Alveolata</taxon>
        <taxon>Ciliophora</taxon>
        <taxon>Intramacronucleata</taxon>
        <taxon>Spirotrichea</taxon>
        <taxon>Stichotrichia</taxon>
        <taxon>Sporadotrichida</taxon>
        <taxon>Oxytrichidae</taxon>
        <taxon>Stylonychinae</taxon>
        <taxon>Stylonychia</taxon>
    </lineage>
</organism>